<comment type="subcellular location">
    <subcellularLocation>
        <location evidence="1">Periplasm</location>
    </subcellularLocation>
</comment>
<protein>
    <submittedName>
        <fullName evidence="7">Sulfate ABC transporter substrate-binding protein</fullName>
    </submittedName>
</protein>
<feature type="signal peptide" evidence="6">
    <location>
        <begin position="1"/>
        <end position="26"/>
    </location>
</feature>
<evidence type="ECO:0000256" key="4">
    <source>
        <dbReference type="ARBA" id="ARBA00022729"/>
    </source>
</evidence>
<comment type="similarity">
    <text evidence="2">Belongs to the prokaryotic sulfate-binding protein family.</text>
</comment>
<feature type="chain" id="PRO_5039231686" evidence="6">
    <location>
        <begin position="27"/>
        <end position="346"/>
    </location>
</feature>
<dbReference type="AlphaFoldDB" id="A0A5C8ND60"/>
<dbReference type="RefSeq" id="WP_147687375.1">
    <property type="nucleotide sequence ID" value="NZ_VDUX01000007.1"/>
</dbReference>
<dbReference type="Pfam" id="PF13531">
    <property type="entry name" value="SBP_bac_11"/>
    <property type="match status" value="1"/>
</dbReference>
<dbReference type="PANTHER" id="PTHR30368:SF2">
    <property type="entry name" value="SULFATE-BINDING PROTEIN"/>
    <property type="match status" value="1"/>
</dbReference>
<dbReference type="NCBIfam" id="TIGR00971">
    <property type="entry name" value="3a0106s03"/>
    <property type="match status" value="1"/>
</dbReference>
<evidence type="ECO:0000256" key="3">
    <source>
        <dbReference type="ARBA" id="ARBA00022448"/>
    </source>
</evidence>
<comment type="caution">
    <text evidence="7">The sequence shown here is derived from an EMBL/GenBank/DDBJ whole genome shotgun (WGS) entry which is preliminary data.</text>
</comment>
<evidence type="ECO:0000256" key="6">
    <source>
        <dbReference type="SAM" id="SignalP"/>
    </source>
</evidence>
<dbReference type="PROSITE" id="PS51257">
    <property type="entry name" value="PROKAR_LIPOPROTEIN"/>
    <property type="match status" value="1"/>
</dbReference>
<gene>
    <name evidence="7" type="ORF">FHP06_13775</name>
</gene>
<dbReference type="InterPro" id="IPR005669">
    <property type="entry name" value="Thiosulph/SO4-bd"/>
</dbReference>
<dbReference type="GO" id="GO:1902358">
    <property type="term" value="P:sulfate transmembrane transport"/>
    <property type="evidence" value="ECO:0007669"/>
    <property type="project" value="InterPro"/>
</dbReference>
<reference evidence="7 8" key="1">
    <citation type="submission" date="2019-06" db="EMBL/GenBank/DDBJ databases">
        <title>Aeromicrobium sp. nov., isolated from a maize field.</title>
        <authorList>
            <person name="Lin S.-Y."/>
            <person name="Tsai C.-F."/>
            <person name="Young C.-C."/>
        </authorList>
    </citation>
    <scope>NUCLEOTIDE SEQUENCE [LARGE SCALE GENOMIC DNA]</scope>
    <source>
        <strain evidence="7 8">CC-CFT486</strain>
    </source>
</reference>
<evidence type="ECO:0000256" key="5">
    <source>
        <dbReference type="ARBA" id="ARBA00022764"/>
    </source>
</evidence>
<dbReference type="EMBL" id="VDUX01000007">
    <property type="protein sequence ID" value="TXL57442.1"/>
    <property type="molecule type" value="Genomic_DNA"/>
</dbReference>
<evidence type="ECO:0000256" key="2">
    <source>
        <dbReference type="ARBA" id="ARBA00006099"/>
    </source>
</evidence>
<accession>A0A5C8ND60</accession>
<keyword evidence="4 6" id="KW-0732">Signal</keyword>
<evidence type="ECO:0000313" key="7">
    <source>
        <dbReference type="EMBL" id="TXL57442.1"/>
    </source>
</evidence>
<evidence type="ECO:0000256" key="1">
    <source>
        <dbReference type="ARBA" id="ARBA00004418"/>
    </source>
</evidence>
<dbReference type="PANTHER" id="PTHR30368">
    <property type="entry name" value="SULFATE-BINDING PROTEIN"/>
    <property type="match status" value="1"/>
</dbReference>
<organism evidence="7 8">
    <name type="scientific">Aeromicrobium terrae</name>
    <dbReference type="NCBI Taxonomy" id="2498846"/>
    <lineage>
        <taxon>Bacteria</taxon>
        <taxon>Bacillati</taxon>
        <taxon>Actinomycetota</taxon>
        <taxon>Actinomycetes</taxon>
        <taxon>Propionibacteriales</taxon>
        <taxon>Nocardioidaceae</taxon>
        <taxon>Aeromicrobium</taxon>
    </lineage>
</organism>
<dbReference type="GO" id="GO:0042597">
    <property type="term" value="C:periplasmic space"/>
    <property type="evidence" value="ECO:0007669"/>
    <property type="project" value="UniProtKB-SubCell"/>
</dbReference>
<name>A0A5C8ND60_9ACTN</name>
<keyword evidence="8" id="KW-1185">Reference proteome</keyword>
<dbReference type="OrthoDB" id="9802127at2"/>
<proteinExistence type="inferred from homology"/>
<keyword evidence="5" id="KW-0574">Periplasm</keyword>
<sequence length="346" mass="36398">MHRTVPFRRRPAVVTALLLAASVILASCADTSGDSDSAKGNVSIVGFSVMQTANKKVIADFKKTDEGKDISFKESYGASGDQARSVIAGLKADEAHLSLEPDVAKLVDAGLVADSWKDNANKGILTQSVVVFVVRKGNPKNLKTWADLAKPGVEIVSPNPGSSGSAKWNILAAWGSAGLGADDGDASATAFITKLLKNIVAFPGSGHDATTAFQGGTGDVLLSYENEAIQAKQAGLDADYVVPDTTLLIQNPVALTKDASEASKTFLEYQLSDAAQKVYATFGFRPLNPDIKVSVKGANSESDPFPQPTTLLTIDDDFGGWSEANKKFFDEKNGIITKLLAKSGKS</sequence>
<dbReference type="Proteomes" id="UP000321571">
    <property type="component" value="Unassembled WGS sequence"/>
</dbReference>
<dbReference type="GO" id="GO:0140104">
    <property type="term" value="F:molecular carrier activity"/>
    <property type="evidence" value="ECO:0007669"/>
    <property type="project" value="InterPro"/>
</dbReference>
<dbReference type="SUPFAM" id="SSF53850">
    <property type="entry name" value="Periplasmic binding protein-like II"/>
    <property type="match status" value="1"/>
</dbReference>
<keyword evidence="3" id="KW-0813">Transport</keyword>
<evidence type="ECO:0000313" key="8">
    <source>
        <dbReference type="Proteomes" id="UP000321571"/>
    </source>
</evidence>
<dbReference type="Gene3D" id="3.40.190.10">
    <property type="entry name" value="Periplasmic binding protein-like II"/>
    <property type="match status" value="2"/>
</dbReference>